<dbReference type="EMBL" id="LASV01000068">
    <property type="protein sequence ID" value="KKA24312.1"/>
    <property type="molecule type" value="Genomic_DNA"/>
</dbReference>
<keyword evidence="3 7" id="KW-1133">Transmembrane helix</keyword>
<dbReference type="GO" id="GO:0046873">
    <property type="term" value="F:metal ion transmembrane transporter activity"/>
    <property type="evidence" value="ECO:0007669"/>
    <property type="project" value="InterPro"/>
</dbReference>
<keyword evidence="2 7" id="KW-0812">Transmembrane</keyword>
<proteinExistence type="predicted"/>
<feature type="transmembrane region" description="Helical" evidence="7">
    <location>
        <begin position="466"/>
        <end position="494"/>
    </location>
</feature>
<keyword evidence="5" id="KW-0175">Coiled coil</keyword>
<keyword evidence="10" id="KW-1185">Reference proteome</keyword>
<evidence type="ECO:0000256" key="2">
    <source>
        <dbReference type="ARBA" id="ARBA00022692"/>
    </source>
</evidence>
<dbReference type="GeneID" id="25314016"/>
<dbReference type="Gene3D" id="1.20.58.340">
    <property type="entry name" value="Magnesium transport protein CorA, transmembrane region"/>
    <property type="match status" value="1"/>
</dbReference>
<dbReference type="InterPro" id="IPR045863">
    <property type="entry name" value="CorA_TM1_TM2"/>
</dbReference>
<comment type="caution">
    <text evidence="9">The sequence shown here is derived from an EMBL/GenBank/DDBJ whole genome shotgun (WGS) entry which is preliminary data.</text>
</comment>
<dbReference type="InterPro" id="IPR002523">
    <property type="entry name" value="MgTranspt_CorA/ZnTranspt_ZntB"/>
</dbReference>
<dbReference type="InterPro" id="IPR058257">
    <property type="entry name" value="CorA-like_dom"/>
</dbReference>
<protein>
    <recommendedName>
        <fullName evidence="8">CorA-like transporter domain-containing protein</fullName>
    </recommendedName>
</protein>
<comment type="subcellular location">
    <subcellularLocation>
        <location evidence="1">Membrane</location>
        <topology evidence="1">Multi-pass membrane protein</topology>
    </subcellularLocation>
</comment>
<name>A0A0F4Z1B4_RASE3</name>
<evidence type="ECO:0000256" key="5">
    <source>
        <dbReference type="SAM" id="Coils"/>
    </source>
</evidence>
<evidence type="ECO:0000256" key="6">
    <source>
        <dbReference type="SAM" id="MobiDB-lite"/>
    </source>
</evidence>
<reference evidence="9 10" key="1">
    <citation type="submission" date="2015-04" db="EMBL/GenBank/DDBJ databases">
        <authorList>
            <person name="Heijne W.H."/>
            <person name="Fedorova N.D."/>
            <person name="Nierman W.C."/>
            <person name="Vollebregt A.W."/>
            <person name="Zhao Z."/>
            <person name="Wu L."/>
            <person name="Kumar M."/>
            <person name="Stam H."/>
            <person name="van den Berg M.A."/>
            <person name="Pel H.J."/>
        </authorList>
    </citation>
    <scope>NUCLEOTIDE SEQUENCE [LARGE SCALE GENOMIC DNA]</scope>
    <source>
        <strain evidence="9 10">CBS 393.64</strain>
    </source>
</reference>
<dbReference type="Proteomes" id="UP000053958">
    <property type="component" value="Unassembled WGS sequence"/>
</dbReference>
<keyword evidence="4 7" id="KW-0472">Membrane</keyword>
<dbReference type="OrthoDB" id="5396681at2759"/>
<evidence type="ECO:0000313" key="9">
    <source>
        <dbReference type="EMBL" id="KKA24312.1"/>
    </source>
</evidence>
<organism evidence="9 10">
    <name type="scientific">Rasamsonia emersonii (strain ATCC 16479 / CBS 393.64 / IMI 116815)</name>
    <dbReference type="NCBI Taxonomy" id="1408163"/>
    <lineage>
        <taxon>Eukaryota</taxon>
        <taxon>Fungi</taxon>
        <taxon>Dikarya</taxon>
        <taxon>Ascomycota</taxon>
        <taxon>Pezizomycotina</taxon>
        <taxon>Eurotiomycetes</taxon>
        <taxon>Eurotiomycetidae</taxon>
        <taxon>Eurotiales</taxon>
        <taxon>Trichocomaceae</taxon>
        <taxon>Rasamsonia</taxon>
    </lineage>
</organism>
<dbReference type="Pfam" id="PF26616">
    <property type="entry name" value="CorA-like"/>
    <property type="match status" value="1"/>
</dbReference>
<evidence type="ECO:0000256" key="3">
    <source>
        <dbReference type="ARBA" id="ARBA00022989"/>
    </source>
</evidence>
<evidence type="ECO:0000259" key="8">
    <source>
        <dbReference type="Pfam" id="PF26616"/>
    </source>
</evidence>
<sequence>MSSSSSSWTDYLTEATRRSATSINRAILKRRLENREKRVFLRRGGKVHVRITDLSRSGTVISTVYNDATQLARAVDAGYEDTRLSIQLLTPSSSIYSENSIRPLMITSELMCHILRRHKVHPDFLHVLLSFGEEPHVAEAGSSHSSAGSSSSQRKGAPSSRESKHRAWPMQTLKDGIMATDISYQMNYVEENFRDPHNPWSFRHTGVYHQHQHDDHPLQFDLFVLLHPNQSSVLDAQVLEWLGIDPSKTPLATSSSTSDMPDPERLHLLVLSSFLDNWRWYLRYLGERFNDATDAAMTMQPDEADPNESFKRVTELRNVNDWAYQAQACCSNNLDVVRKLKESVDDETNELVSFETALAGYIESCEALLPRIRNTIDLVGYTLTLHNQLETAQVDKELRDLTEKLRNVTNELKDLQQDSVDDSAAVKIITFVSAVYLPGSFVVSLYGMNFFVFDQDARQIVIAKDFWIFLATWLPLTVITGLIYVLIVLFDAWWKGKPFRLFQRPNKGRRHHSSEEAGQNELDVVGKVG</sequence>
<accession>A0A0F4Z1B4</accession>
<evidence type="ECO:0000256" key="1">
    <source>
        <dbReference type="ARBA" id="ARBA00004141"/>
    </source>
</evidence>
<gene>
    <name evidence="9" type="ORF">T310_1665</name>
</gene>
<feature type="compositionally biased region" description="Low complexity" evidence="6">
    <location>
        <begin position="140"/>
        <end position="152"/>
    </location>
</feature>
<feature type="domain" description="CorA-like transporter" evidence="8">
    <location>
        <begin position="4"/>
        <end position="296"/>
    </location>
</feature>
<feature type="region of interest" description="Disordered" evidence="6">
    <location>
        <begin position="138"/>
        <end position="170"/>
    </location>
</feature>
<dbReference type="AlphaFoldDB" id="A0A0F4Z1B4"/>
<dbReference type="GO" id="GO:0016020">
    <property type="term" value="C:membrane"/>
    <property type="evidence" value="ECO:0007669"/>
    <property type="project" value="UniProtKB-SubCell"/>
</dbReference>
<dbReference type="RefSeq" id="XP_013330924.1">
    <property type="nucleotide sequence ID" value="XM_013475470.1"/>
</dbReference>
<dbReference type="SUPFAM" id="SSF144083">
    <property type="entry name" value="Magnesium transport protein CorA, transmembrane region"/>
    <property type="match status" value="1"/>
</dbReference>
<evidence type="ECO:0000313" key="10">
    <source>
        <dbReference type="Proteomes" id="UP000053958"/>
    </source>
</evidence>
<dbReference type="Pfam" id="PF01544">
    <property type="entry name" value="CorA"/>
    <property type="match status" value="1"/>
</dbReference>
<feature type="coiled-coil region" evidence="5">
    <location>
        <begin position="391"/>
        <end position="418"/>
    </location>
</feature>
<feature type="transmembrane region" description="Helical" evidence="7">
    <location>
        <begin position="424"/>
        <end position="446"/>
    </location>
</feature>
<evidence type="ECO:0000256" key="7">
    <source>
        <dbReference type="SAM" id="Phobius"/>
    </source>
</evidence>
<evidence type="ECO:0000256" key="4">
    <source>
        <dbReference type="ARBA" id="ARBA00023136"/>
    </source>
</evidence>